<feature type="domain" description="CHAT" evidence="1">
    <location>
        <begin position="523"/>
        <end position="641"/>
    </location>
</feature>
<gene>
    <name evidence="2" type="ORF">ABZ931_27520</name>
</gene>
<sequence length="657" mass="69432">MTTDDVPMAALAELLCRQCLDRGRREDDRTARSLLASVAVQGFEPELLVAAYGGVCAAFRPAGGVRAGVARNALDAAYRLLPTPLKDTERLLVAVSLALLAKSGLSERSAADYVAVAMSAQKIDQDRLGLWAARRALSERADLTPSQETAARLVLALITQDRSDVRRAYELADVLPPDDPRARWAASVRPHLCPTAPDSTSPAGDAVRAGDRQAAAASLAGEFAETAHQTGDPLATAMHLVMAALSQPEIDVRDARNALVDVVALLRRRQRYGQVPPAVKAGIDMVTDLLHVGATPASVDVLAELLEALADAGLTDITLPDETDDLPVATQARFAEAVTRSPAWPDLRACVDGLRHRPVLILRRQRMFSARHGSVLSMYVEPPDSVAIKSTLLKPADTLVLGAFGRGNPGDVSSMSVDDVEALIRSLLPAALLDRLASRELPSLLIVPDAELWSIPWQASTLFRSTSVSMAPSMSVYGRLPLFDGTVRSITALVDEALPHAGIVLTALEKARAVHGLTVRDHTALEAGEESDLLLIHAHGSGSGLTFSTGSPAKPLSVLDLATTARARAGLVAACRSSAAPPVSFPINLPAALLLQGMSTVVGGLWPLPHEPTATIIAEVISGVAAGGRLMPVLAQARERVPDSYLDRWGLAVHGTV</sequence>
<accession>A0ABV3B5N6</accession>
<keyword evidence="3" id="KW-1185">Reference proteome</keyword>
<evidence type="ECO:0000313" key="3">
    <source>
        <dbReference type="Proteomes" id="UP001551189"/>
    </source>
</evidence>
<evidence type="ECO:0000259" key="1">
    <source>
        <dbReference type="Pfam" id="PF12770"/>
    </source>
</evidence>
<proteinExistence type="predicted"/>
<reference evidence="2 3" key="1">
    <citation type="submission" date="2024-06" db="EMBL/GenBank/DDBJ databases">
        <title>The Natural Products Discovery Center: Release of the First 8490 Sequenced Strains for Exploring Actinobacteria Biosynthetic Diversity.</title>
        <authorList>
            <person name="Kalkreuter E."/>
            <person name="Kautsar S.A."/>
            <person name="Yang D."/>
            <person name="Bader C.D."/>
            <person name="Teijaro C.N."/>
            <person name="Fluegel L."/>
            <person name="Davis C.M."/>
            <person name="Simpson J.R."/>
            <person name="Lauterbach L."/>
            <person name="Steele A.D."/>
            <person name="Gui C."/>
            <person name="Meng S."/>
            <person name="Li G."/>
            <person name="Viehrig K."/>
            <person name="Ye F."/>
            <person name="Su P."/>
            <person name="Kiefer A.F."/>
            <person name="Nichols A."/>
            <person name="Cepeda A.J."/>
            <person name="Yan W."/>
            <person name="Fan B."/>
            <person name="Jiang Y."/>
            <person name="Adhikari A."/>
            <person name="Zheng C.-J."/>
            <person name="Schuster L."/>
            <person name="Cowan T.M."/>
            <person name="Smanski M.J."/>
            <person name="Chevrette M.G."/>
            <person name="De Carvalho L.P.S."/>
            <person name="Shen B."/>
        </authorList>
    </citation>
    <scope>NUCLEOTIDE SEQUENCE [LARGE SCALE GENOMIC DNA]</scope>
    <source>
        <strain evidence="2 3">NPDC046851</strain>
    </source>
</reference>
<dbReference type="InterPro" id="IPR024983">
    <property type="entry name" value="CHAT_dom"/>
</dbReference>
<dbReference type="RefSeq" id="WP_359698640.1">
    <property type="nucleotide sequence ID" value="NZ_JBEYXT010000157.1"/>
</dbReference>
<dbReference type="Proteomes" id="UP001551189">
    <property type="component" value="Unassembled WGS sequence"/>
</dbReference>
<name>A0ABV3B5N6_9ACTN</name>
<comment type="caution">
    <text evidence="2">The sequence shown here is derived from an EMBL/GenBank/DDBJ whole genome shotgun (WGS) entry which is preliminary data.</text>
</comment>
<organism evidence="2 3">
    <name type="scientific">Streptomyces neyagawaensis</name>
    <dbReference type="NCBI Taxonomy" id="42238"/>
    <lineage>
        <taxon>Bacteria</taxon>
        <taxon>Bacillati</taxon>
        <taxon>Actinomycetota</taxon>
        <taxon>Actinomycetes</taxon>
        <taxon>Kitasatosporales</taxon>
        <taxon>Streptomycetaceae</taxon>
        <taxon>Streptomyces</taxon>
    </lineage>
</organism>
<dbReference type="Pfam" id="PF12770">
    <property type="entry name" value="CHAT"/>
    <property type="match status" value="1"/>
</dbReference>
<dbReference type="EMBL" id="JBEYXT010000157">
    <property type="protein sequence ID" value="MEU6804731.1"/>
    <property type="molecule type" value="Genomic_DNA"/>
</dbReference>
<protein>
    <submittedName>
        <fullName evidence="2">CHAT domain-containing protein</fullName>
    </submittedName>
</protein>
<evidence type="ECO:0000313" key="2">
    <source>
        <dbReference type="EMBL" id="MEU6804731.1"/>
    </source>
</evidence>